<dbReference type="GO" id="GO:0006508">
    <property type="term" value="P:proteolysis"/>
    <property type="evidence" value="ECO:0007669"/>
    <property type="project" value="InterPro"/>
</dbReference>
<comment type="caution">
    <text evidence="4">The sequence shown here is derived from an EMBL/GenBank/DDBJ whole genome shotgun (WGS) entry which is preliminary data.</text>
</comment>
<keyword evidence="1" id="KW-1015">Disulfide bond</keyword>
<dbReference type="InterPro" id="IPR051333">
    <property type="entry name" value="CLIP_Serine_Protease"/>
</dbReference>
<evidence type="ECO:0000313" key="5">
    <source>
        <dbReference type="Proteomes" id="UP001168821"/>
    </source>
</evidence>
<dbReference type="InterPro" id="IPR018114">
    <property type="entry name" value="TRYPSIN_HIS"/>
</dbReference>
<dbReference type="SMART" id="SM00020">
    <property type="entry name" value="Tryp_SPc"/>
    <property type="match status" value="1"/>
</dbReference>
<dbReference type="InterPro" id="IPR001254">
    <property type="entry name" value="Trypsin_dom"/>
</dbReference>
<dbReference type="GO" id="GO:0004252">
    <property type="term" value="F:serine-type endopeptidase activity"/>
    <property type="evidence" value="ECO:0007669"/>
    <property type="project" value="InterPro"/>
</dbReference>
<accession>A0AA38I5I9</accession>
<name>A0AA38I5I9_9CUCU</name>
<gene>
    <name evidence="4" type="ORF">Zmor_021197</name>
</gene>
<dbReference type="CDD" id="cd00190">
    <property type="entry name" value="Tryp_SPc"/>
    <property type="match status" value="1"/>
</dbReference>
<dbReference type="SUPFAM" id="SSF50494">
    <property type="entry name" value="Trypsin-like serine proteases"/>
    <property type="match status" value="1"/>
</dbReference>
<dbReference type="InterPro" id="IPR043504">
    <property type="entry name" value="Peptidase_S1_PA_chymotrypsin"/>
</dbReference>
<feature type="chain" id="PRO_5041260481" description="Peptidase S1 domain-containing protein" evidence="2">
    <location>
        <begin position="20"/>
        <end position="268"/>
    </location>
</feature>
<keyword evidence="5" id="KW-1185">Reference proteome</keyword>
<proteinExistence type="predicted"/>
<keyword evidence="2" id="KW-0732">Signal</keyword>
<dbReference type="Gene3D" id="2.40.10.10">
    <property type="entry name" value="Trypsin-like serine proteases"/>
    <property type="match status" value="1"/>
</dbReference>
<evidence type="ECO:0000259" key="3">
    <source>
        <dbReference type="PROSITE" id="PS50240"/>
    </source>
</evidence>
<sequence length="268" mass="28366">MNKMFPFAIICLCVSSTWALPSLITHSRDVPFKFPGPRIINGDPASEGQFPWQVGLYISGENSLMFCGGSIISEEWILTAGHCTTGGVSAQVISGSISLDLGTTSNASEIIVHEDFDPQIAASDIGLIKLDTPLKFDENTAAVGLAEEELGADVTFTISGWGHVSDGSTELTEVLNYVDLVTISNDDCQGFYGNSIRPEMVCATSGTDETRSSCSGDSGGAAVVNADSDPVQVAIVSFVSFTGCEMGAPSGYTRTAYFRDWIKDKTGI</sequence>
<dbReference type="PANTHER" id="PTHR24260">
    <property type="match status" value="1"/>
</dbReference>
<dbReference type="InterPro" id="IPR001314">
    <property type="entry name" value="Peptidase_S1A"/>
</dbReference>
<dbReference type="PANTHER" id="PTHR24260:SF136">
    <property type="entry name" value="GH08193P-RELATED"/>
    <property type="match status" value="1"/>
</dbReference>
<organism evidence="4 5">
    <name type="scientific">Zophobas morio</name>
    <dbReference type="NCBI Taxonomy" id="2755281"/>
    <lineage>
        <taxon>Eukaryota</taxon>
        <taxon>Metazoa</taxon>
        <taxon>Ecdysozoa</taxon>
        <taxon>Arthropoda</taxon>
        <taxon>Hexapoda</taxon>
        <taxon>Insecta</taxon>
        <taxon>Pterygota</taxon>
        <taxon>Neoptera</taxon>
        <taxon>Endopterygota</taxon>
        <taxon>Coleoptera</taxon>
        <taxon>Polyphaga</taxon>
        <taxon>Cucujiformia</taxon>
        <taxon>Tenebrionidae</taxon>
        <taxon>Zophobas</taxon>
    </lineage>
</organism>
<evidence type="ECO:0000256" key="1">
    <source>
        <dbReference type="ARBA" id="ARBA00023157"/>
    </source>
</evidence>
<protein>
    <recommendedName>
        <fullName evidence="3">Peptidase S1 domain-containing protein</fullName>
    </recommendedName>
</protein>
<evidence type="ECO:0000256" key="2">
    <source>
        <dbReference type="SAM" id="SignalP"/>
    </source>
</evidence>
<dbReference type="Pfam" id="PF00089">
    <property type="entry name" value="Trypsin"/>
    <property type="match status" value="1"/>
</dbReference>
<dbReference type="Proteomes" id="UP001168821">
    <property type="component" value="Unassembled WGS sequence"/>
</dbReference>
<dbReference type="PROSITE" id="PS50240">
    <property type="entry name" value="TRYPSIN_DOM"/>
    <property type="match status" value="1"/>
</dbReference>
<evidence type="ECO:0000313" key="4">
    <source>
        <dbReference type="EMBL" id="KAJ3649456.1"/>
    </source>
</evidence>
<reference evidence="4" key="1">
    <citation type="journal article" date="2023" name="G3 (Bethesda)">
        <title>Whole genome assemblies of Zophobas morio and Tenebrio molitor.</title>
        <authorList>
            <person name="Kaur S."/>
            <person name="Stinson S.A."/>
            <person name="diCenzo G.C."/>
        </authorList>
    </citation>
    <scope>NUCLEOTIDE SEQUENCE</scope>
    <source>
        <strain evidence="4">QUZm001</strain>
    </source>
</reference>
<dbReference type="EMBL" id="JALNTZ010000006">
    <property type="protein sequence ID" value="KAJ3649456.1"/>
    <property type="molecule type" value="Genomic_DNA"/>
</dbReference>
<dbReference type="PROSITE" id="PS00134">
    <property type="entry name" value="TRYPSIN_HIS"/>
    <property type="match status" value="1"/>
</dbReference>
<dbReference type="InterPro" id="IPR009003">
    <property type="entry name" value="Peptidase_S1_PA"/>
</dbReference>
<dbReference type="AlphaFoldDB" id="A0AA38I5I9"/>
<dbReference type="PRINTS" id="PR00722">
    <property type="entry name" value="CHYMOTRYPSIN"/>
</dbReference>
<dbReference type="FunFam" id="2.40.10.10:FF:000068">
    <property type="entry name" value="transmembrane protease serine 2"/>
    <property type="match status" value="1"/>
</dbReference>
<feature type="signal peptide" evidence="2">
    <location>
        <begin position="1"/>
        <end position="19"/>
    </location>
</feature>
<feature type="domain" description="Peptidase S1" evidence="3">
    <location>
        <begin position="39"/>
        <end position="267"/>
    </location>
</feature>